<dbReference type="Proteomes" id="UP000593966">
    <property type="component" value="Chromosome"/>
</dbReference>
<evidence type="ECO:0000313" key="2">
    <source>
        <dbReference type="EMBL" id="QOW47391.1"/>
    </source>
</evidence>
<dbReference type="EMBL" id="CP048659">
    <property type="protein sequence ID" value="QOW47391.1"/>
    <property type="molecule type" value="Genomic_DNA"/>
</dbReference>
<dbReference type="Gene3D" id="3.40.1580.10">
    <property type="entry name" value="SMI1/KNR4-like"/>
    <property type="match status" value="1"/>
</dbReference>
<feature type="domain" description="Knr4/Smi1-like" evidence="1">
    <location>
        <begin position="22"/>
        <end position="120"/>
    </location>
</feature>
<dbReference type="AlphaFoldDB" id="A0A7S7AIU1"/>
<accession>A0A7S7AIU1</accession>
<gene>
    <name evidence="2" type="ORF">G0028_16695</name>
</gene>
<dbReference type="SUPFAM" id="SSF160631">
    <property type="entry name" value="SMI1/KNR4-like"/>
    <property type="match status" value="1"/>
</dbReference>
<protein>
    <submittedName>
        <fullName evidence="2">SMI1/KNR4 family protein</fullName>
    </submittedName>
</protein>
<reference evidence="2 3" key="1">
    <citation type="submission" date="2020-02" db="EMBL/GenBank/DDBJ databases">
        <title>Tigecycline-resistant Acinetobacter species from pigs and migratory birds.</title>
        <authorList>
            <person name="Chen C."/>
            <person name="Sun J."/>
            <person name="Liao X.-P."/>
            <person name="Liu Y.-H."/>
        </authorList>
    </citation>
    <scope>NUCLEOTIDE SEQUENCE [LARGE SCALE GENOMIC DNA]</scope>
    <source>
        <strain evidence="2 3">YH12207_T</strain>
    </source>
</reference>
<dbReference type="InterPro" id="IPR018958">
    <property type="entry name" value="Knr4/Smi1-like_dom"/>
</dbReference>
<dbReference type="InterPro" id="IPR037883">
    <property type="entry name" value="Knr4/Smi1-like_sf"/>
</dbReference>
<evidence type="ECO:0000313" key="3">
    <source>
        <dbReference type="Proteomes" id="UP000593966"/>
    </source>
</evidence>
<dbReference type="Pfam" id="PF09346">
    <property type="entry name" value="SMI1_KNR4"/>
    <property type="match status" value="1"/>
</dbReference>
<evidence type="ECO:0000259" key="1">
    <source>
        <dbReference type="Pfam" id="PF09346"/>
    </source>
</evidence>
<keyword evidence="3" id="KW-1185">Reference proteome</keyword>
<proteinExistence type="predicted"/>
<organism evidence="2 3">
    <name type="scientific">Acinetobacter piscicola</name>
    <dbReference type="NCBI Taxonomy" id="2006115"/>
    <lineage>
        <taxon>Bacteria</taxon>
        <taxon>Pseudomonadati</taxon>
        <taxon>Pseudomonadota</taxon>
        <taxon>Gammaproteobacteria</taxon>
        <taxon>Moraxellales</taxon>
        <taxon>Moraxellaceae</taxon>
        <taxon>Acinetobacter</taxon>
    </lineage>
</organism>
<name>A0A7S7AIU1_9GAMM</name>
<dbReference type="RefSeq" id="WP_180046879.1">
    <property type="nucleotide sequence ID" value="NZ_CP048659.1"/>
</dbReference>
<sequence length="162" mass="18969">MPVVLKKMKKVFLQELMEYFDSLPEDYLRFYEKYNGLIITDPDYLDIEFSTLNGLEISFDAILEVSSENDSYDLLSINKELGSDLPNSRFIIIGSDPGGNFFIMNKDNSNIFYWDRTIIHSELDVDFIECDIGNIYSIELKFSNFIDLILEKCRRNNIDIQK</sequence>